<accession>A0AAV6VZQ8</accession>
<comment type="caution">
    <text evidence="11">The sequence shown here is derived from an EMBL/GenBank/DDBJ whole genome shotgun (WGS) entry which is preliminary data.</text>
</comment>
<proteinExistence type="inferred from homology"/>
<dbReference type="FunFam" id="3.40.50.1820:FF:000021">
    <property type="entry name" value="Lipase"/>
    <property type="match status" value="1"/>
</dbReference>
<gene>
    <name evidence="11" type="ORF">JTE90_016824</name>
</gene>
<dbReference type="InterPro" id="IPR029058">
    <property type="entry name" value="AB_hydrolase_fold"/>
</dbReference>
<feature type="active site" description="Charge relay system" evidence="8">
    <location>
        <position position="353"/>
    </location>
</feature>
<evidence type="ECO:0000313" key="11">
    <source>
        <dbReference type="EMBL" id="KAG8201347.1"/>
    </source>
</evidence>
<feature type="active site" description="Nucleophile" evidence="8">
    <location>
        <position position="182"/>
    </location>
</feature>
<keyword evidence="4 7" id="KW-0442">Lipid degradation</keyword>
<dbReference type="PIRSF" id="PIRSF000862">
    <property type="entry name" value="Steryl_ester_lip"/>
    <property type="match status" value="1"/>
</dbReference>
<evidence type="ECO:0000256" key="3">
    <source>
        <dbReference type="ARBA" id="ARBA00022801"/>
    </source>
</evidence>
<organism evidence="11 12">
    <name type="scientific">Oedothorax gibbosus</name>
    <dbReference type="NCBI Taxonomy" id="931172"/>
    <lineage>
        <taxon>Eukaryota</taxon>
        <taxon>Metazoa</taxon>
        <taxon>Ecdysozoa</taxon>
        <taxon>Arthropoda</taxon>
        <taxon>Chelicerata</taxon>
        <taxon>Arachnida</taxon>
        <taxon>Araneae</taxon>
        <taxon>Araneomorphae</taxon>
        <taxon>Entelegynae</taxon>
        <taxon>Araneoidea</taxon>
        <taxon>Linyphiidae</taxon>
        <taxon>Erigoninae</taxon>
        <taxon>Oedothorax</taxon>
    </lineage>
</organism>
<feature type="domain" description="Partial AB-hydrolase lipase" evidence="10">
    <location>
        <begin position="42"/>
        <end position="106"/>
    </location>
</feature>
<keyword evidence="6" id="KW-0325">Glycoprotein</keyword>
<evidence type="ECO:0000256" key="8">
    <source>
        <dbReference type="PIRSR" id="PIRSR000862-1"/>
    </source>
</evidence>
<evidence type="ECO:0000256" key="5">
    <source>
        <dbReference type="ARBA" id="ARBA00023098"/>
    </source>
</evidence>
<feature type="signal peptide" evidence="9">
    <location>
        <begin position="1"/>
        <end position="19"/>
    </location>
</feature>
<evidence type="ECO:0000313" key="12">
    <source>
        <dbReference type="Proteomes" id="UP000827092"/>
    </source>
</evidence>
<dbReference type="PANTHER" id="PTHR11005">
    <property type="entry name" value="LYSOSOMAL ACID LIPASE-RELATED"/>
    <property type="match status" value="1"/>
</dbReference>
<dbReference type="EMBL" id="JAFNEN010000006">
    <property type="protein sequence ID" value="KAG8201347.1"/>
    <property type="molecule type" value="Genomic_DNA"/>
</dbReference>
<keyword evidence="2 9" id="KW-0732">Signal</keyword>
<evidence type="ECO:0000256" key="1">
    <source>
        <dbReference type="ARBA" id="ARBA00010701"/>
    </source>
</evidence>
<evidence type="ECO:0000256" key="6">
    <source>
        <dbReference type="ARBA" id="ARBA00023180"/>
    </source>
</evidence>
<evidence type="ECO:0000256" key="9">
    <source>
        <dbReference type="SAM" id="SignalP"/>
    </source>
</evidence>
<dbReference type="Gene3D" id="3.40.50.1820">
    <property type="entry name" value="alpha/beta hydrolase"/>
    <property type="match status" value="1"/>
</dbReference>
<dbReference type="AlphaFoldDB" id="A0AAV6VZQ8"/>
<dbReference type="GO" id="GO:0016042">
    <property type="term" value="P:lipid catabolic process"/>
    <property type="evidence" value="ECO:0007669"/>
    <property type="project" value="UniProtKB-KW"/>
</dbReference>
<reference evidence="11 12" key="1">
    <citation type="journal article" date="2022" name="Nat. Ecol. Evol.">
        <title>A masculinizing supergene underlies an exaggerated male reproductive morph in a spider.</title>
        <authorList>
            <person name="Hendrickx F."/>
            <person name="De Corte Z."/>
            <person name="Sonet G."/>
            <person name="Van Belleghem S.M."/>
            <person name="Kostlbacher S."/>
            <person name="Vangestel C."/>
        </authorList>
    </citation>
    <scope>NUCLEOTIDE SEQUENCE [LARGE SCALE GENOMIC DNA]</scope>
    <source>
        <strain evidence="11">W744_W776</strain>
    </source>
</reference>
<dbReference type="Pfam" id="PF04083">
    <property type="entry name" value="Abhydro_lipase"/>
    <property type="match status" value="1"/>
</dbReference>
<dbReference type="Proteomes" id="UP000827092">
    <property type="component" value="Unassembled WGS sequence"/>
</dbReference>
<evidence type="ECO:0000256" key="4">
    <source>
        <dbReference type="ARBA" id="ARBA00022963"/>
    </source>
</evidence>
<feature type="active site" description="Charge relay system" evidence="8">
    <location>
        <position position="384"/>
    </location>
</feature>
<keyword evidence="12" id="KW-1185">Reference proteome</keyword>
<dbReference type="GO" id="GO:0016788">
    <property type="term" value="F:hydrolase activity, acting on ester bonds"/>
    <property type="evidence" value="ECO:0007669"/>
    <property type="project" value="InterPro"/>
</dbReference>
<feature type="chain" id="PRO_5043832114" description="Lipase" evidence="9">
    <location>
        <begin position="20"/>
        <end position="409"/>
    </location>
</feature>
<protein>
    <recommendedName>
        <fullName evidence="7">Lipase</fullName>
    </recommendedName>
</protein>
<keyword evidence="5" id="KW-0443">Lipid metabolism</keyword>
<evidence type="ECO:0000259" key="10">
    <source>
        <dbReference type="Pfam" id="PF04083"/>
    </source>
</evidence>
<keyword evidence="3 7" id="KW-0378">Hydrolase</keyword>
<comment type="similarity">
    <text evidence="1 7">Belongs to the AB hydrolase superfamily. Lipase family.</text>
</comment>
<dbReference type="InterPro" id="IPR025483">
    <property type="entry name" value="Lipase_euk"/>
</dbReference>
<name>A0AAV6VZQ8_9ARAC</name>
<dbReference type="InterPro" id="IPR006693">
    <property type="entry name" value="AB_hydrolase_lipase"/>
</dbReference>
<evidence type="ECO:0000256" key="7">
    <source>
        <dbReference type="PIRNR" id="PIRNR000862"/>
    </source>
</evidence>
<dbReference type="SUPFAM" id="SSF53474">
    <property type="entry name" value="alpha/beta-Hydrolases"/>
    <property type="match status" value="1"/>
</dbReference>
<sequence length="409" mass="46648">MRAYAFLTVIAIFVTNCSCQSVWDDVTDLLNLKKDPDSGRNVTQLITSKGYPAENHIVQTKDGYLLSIQRIPSGRSKWLSERHNQNKKVVFLQHGLLSSSTDWVLNFPDESLAFILADAGYDVWLGNIRGNTYSRRHVKYSPKSKIFWQFSFDEMAEYDLPAMIDYVLNITGQKQLSYIGHSQGTTTAFAMLSQKPEYNQKINIFIALAPVTTVGHMTSAIRYLAPFTKDIDFLFKILGVSEFLPNNALMKFLSELVCNTKAKFICEDAIFLLCGTDYSQLNQTRLEVYVAHTPAGASTQSIIHYAQMVNSKKFLKYDFGKKENLKRYNQTTPPEYHVQNITTKVALFWSKNDQLADPQDVELLHKSLKTCVSSYCIKFNSFNHLDFVWAIDANTLLYGEVQSLLKKYS</sequence>
<evidence type="ECO:0000256" key="2">
    <source>
        <dbReference type="ARBA" id="ARBA00022729"/>
    </source>
</evidence>